<name>A0AAV4FCS3_9GAST</name>
<feature type="compositionally biased region" description="Low complexity" evidence="1">
    <location>
        <begin position="620"/>
        <end position="632"/>
    </location>
</feature>
<evidence type="ECO:0000313" key="3">
    <source>
        <dbReference type="EMBL" id="GFR70676.1"/>
    </source>
</evidence>
<evidence type="ECO:0008006" key="5">
    <source>
        <dbReference type="Google" id="ProtNLM"/>
    </source>
</evidence>
<dbReference type="Proteomes" id="UP000762676">
    <property type="component" value="Unassembled WGS sequence"/>
</dbReference>
<feature type="signal peptide" evidence="2">
    <location>
        <begin position="1"/>
        <end position="29"/>
    </location>
</feature>
<feature type="chain" id="PRO_5043551184" description="Neuropeptide-like 1" evidence="2">
    <location>
        <begin position="30"/>
        <end position="652"/>
    </location>
</feature>
<evidence type="ECO:0000256" key="1">
    <source>
        <dbReference type="SAM" id="MobiDB-lite"/>
    </source>
</evidence>
<reference evidence="3 4" key="1">
    <citation type="journal article" date="2021" name="Elife">
        <title>Chloroplast acquisition without the gene transfer in kleptoplastic sea slugs, Plakobranchus ocellatus.</title>
        <authorList>
            <person name="Maeda T."/>
            <person name="Takahashi S."/>
            <person name="Yoshida T."/>
            <person name="Shimamura S."/>
            <person name="Takaki Y."/>
            <person name="Nagai Y."/>
            <person name="Toyoda A."/>
            <person name="Suzuki Y."/>
            <person name="Arimoto A."/>
            <person name="Ishii H."/>
            <person name="Satoh N."/>
            <person name="Nishiyama T."/>
            <person name="Hasebe M."/>
            <person name="Maruyama T."/>
            <person name="Minagawa J."/>
            <person name="Obokata J."/>
            <person name="Shigenobu S."/>
        </authorList>
    </citation>
    <scope>NUCLEOTIDE SEQUENCE [LARGE SCALE GENOMIC DNA]</scope>
</reference>
<evidence type="ECO:0000313" key="4">
    <source>
        <dbReference type="Proteomes" id="UP000762676"/>
    </source>
</evidence>
<feature type="compositionally biased region" description="Basic and acidic residues" evidence="1">
    <location>
        <begin position="281"/>
        <end position="296"/>
    </location>
</feature>
<sequence>MKKLAAPVQMFSHHLLCYLVLLLAPFSACAPLELGNIFEEPQTSTSRLEAFRLFGNPNEGAVFRDDIGQLEFQNPSGPQGSFLFPKTAGDDVGITAGIGAKESQSLLPQRNLRSKSLVDRMPMSFGKKSSNVPNLPTSMVNKAGPCQTHDHIGRCQDLMQYEVPPELAGSLYGMGNNGQSWFPRTARGRLERMPLTYGKRVVKVPMTRPMGIQDTFSVTARHMLDRMPNYYGKRKRSLSVKPIGKLIHEIGMEDGLAGGEESKARDNNALFSMKDSSPVSEKVKEDQERPDDVKERKRWSRMDRMPLTYGKRLGYSSNTGQPIGPPYPASGFPRLYHPANSKESYAKVSRRLLHLAHPSTPSNVDNPDDQEVHEHLESLFPSLIGKTRFESSPNRVMRGNAAHKTYKEIQNASTIYGLKRIRTTALKRGKAGIAYIDIPYLMHQLREQKSKMEPEEYNQFKAQAQSILKRYLLVDAPLTRSSRSRLGRMPLTYGKRSEVGSAYARNRRFGLGSQVGHREPIIIAGLNRRSRIDRMPLSYGKRSDSFNLLTPLFTPHDRFENQGFYSKNSLESQDRQSGASRRSWAGVSDTSASGGEPGLLETDAGLVPPTSSGEDDNGTDDATNNTANDRATSQLSRPGSRDLRWVPVIFMR</sequence>
<keyword evidence="4" id="KW-1185">Reference proteome</keyword>
<feature type="region of interest" description="Disordered" evidence="1">
    <location>
        <begin position="271"/>
        <end position="296"/>
    </location>
</feature>
<keyword evidence="2" id="KW-0732">Signal</keyword>
<feature type="region of interest" description="Disordered" evidence="1">
    <location>
        <begin position="565"/>
        <end position="638"/>
    </location>
</feature>
<accession>A0AAV4FCS3</accession>
<comment type="caution">
    <text evidence="3">The sequence shown here is derived from an EMBL/GenBank/DDBJ whole genome shotgun (WGS) entry which is preliminary data.</text>
</comment>
<gene>
    <name evidence="3" type="ORF">ElyMa_000334300</name>
</gene>
<dbReference type="EMBL" id="BMAT01000664">
    <property type="protein sequence ID" value="GFR70676.1"/>
    <property type="molecule type" value="Genomic_DNA"/>
</dbReference>
<evidence type="ECO:0000256" key="2">
    <source>
        <dbReference type="SAM" id="SignalP"/>
    </source>
</evidence>
<protein>
    <recommendedName>
        <fullName evidence="5">Neuropeptide-like 1</fullName>
    </recommendedName>
</protein>
<dbReference type="AlphaFoldDB" id="A0AAV4FCS3"/>
<organism evidence="3 4">
    <name type="scientific">Elysia marginata</name>
    <dbReference type="NCBI Taxonomy" id="1093978"/>
    <lineage>
        <taxon>Eukaryota</taxon>
        <taxon>Metazoa</taxon>
        <taxon>Spiralia</taxon>
        <taxon>Lophotrochozoa</taxon>
        <taxon>Mollusca</taxon>
        <taxon>Gastropoda</taxon>
        <taxon>Heterobranchia</taxon>
        <taxon>Euthyneura</taxon>
        <taxon>Panpulmonata</taxon>
        <taxon>Sacoglossa</taxon>
        <taxon>Placobranchoidea</taxon>
        <taxon>Plakobranchidae</taxon>
        <taxon>Elysia</taxon>
    </lineage>
</organism>
<proteinExistence type="predicted"/>
<feature type="compositionally biased region" description="Polar residues" evidence="1">
    <location>
        <begin position="565"/>
        <end position="580"/>
    </location>
</feature>